<dbReference type="SMART" id="SM00363">
    <property type="entry name" value="S4"/>
    <property type="match status" value="1"/>
</dbReference>
<keyword evidence="3 4" id="KW-0238">DNA-binding</keyword>
<dbReference type="EMBL" id="CP020100">
    <property type="protein sequence ID" value="AQZ94642.1"/>
    <property type="molecule type" value="Genomic_DNA"/>
</dbReference>
<feature type="domain" description="RNA-binding S4" evidence="6">
    <location>
        <begin position="7"/>
        <end position="70"/>
    </location>
</feature>
<name>A0A1V0B3Y3_9GAMM</name>
<proteinExistence type="inferred from homology"/>
<evidence type="ECO:0000259" key="6">
    <source>
        <dbReference type="SMART" id="SM00363"/>
    </source>
</evidence>
<dbReference type="RefSeq" id="WP_080049495.1">
    <property type="nucleotide sequence ID" value="NZ_CP020100.1"/>
</dbReference>
<reference evidence="7 8" key="1">
    <citation type="submission" date="2017-03" db="EMBL/GenBank/DDBJ databases">
        <title>Complete genome sequence of the novel DNRA strain Pseudomonas sp. S-6-2 isolated from Chinese polluted river sediment. Journal of Biotechnology.</title>
        <authorList>
            <person name="Li J."/>
            <person name="Xiang F."/>
            <person name="Wang L."/>
            <person name="Xi L."/>
            <person name="Liu J."/>
        </authorList>
    </citation>
    <scope>NUCLEOTIDE SEQUENCE [LARGE SCALE GENOMIC DNA]</scope>
    <source>
        <strain evidence="7 8">S-6-2</strain>
    </source>
</reference>
<sequence length="138" mass="15660">MAEDDKVRLDKWLWAARFFKTRALAKAAIEGGKVQCGGERCKPSREPRVGDQLQIRQGFDNRTVIVRALSVQRRGAPEAQLLYEETADSIRLREAAAAQRKAMGAGLMISEQRPSKKQRRQIHRFRDERNADNGDGLI</sequence>
<protein>
    <recommendedName>
        <fullName evidence="4">Heat shock protein 15</fullName>
    </recommendedName>
</protein>
<keyword evidence="8" id="KW-1185">Reference proteome</keyword>
<dbReference type="PROSITE" id="PS50889">
    <property type="entry name" value="S4"/>
    <property type="match status" value="1"/>
</dbReference>
<evidence type="ECO:0000313" key="8">
    <source>
        <dbReference type="Proteomes" id="UP000243488"/>
    </source>
</evidence>
<dbReference type="STRING" id="1931241.BVH74_07700"/>
<dbReference type="GO" id="GO:0034605">
    <property type="term" value="P:cellular response to heat"/>
    <property type="evidence" value="ECO:0007669"/>
    <property type="project" value="InterPro"/>
</dbReference>
<evidence type="ECO:0000256" key="5">
    <source>
        <dbReference type="SAM" id="MobiDB-lite"/>
    </source>
</evidence>
<organism evidence="7 8">
    <name type="scientific">Halopseudomonas phragmitis</name>
    <dbReference type="NCBI Taxonomy" id="1931241"/>
    <lineage>
        <taxon>Bacteria</taxon>
        <taxon>Pseudomonadati</taxon>
        <taxon>Pseudomonadota</taxon>
        <taxon>Gammaproteobacteria</taxon>
        <taxon>Pseudomonadales</taxon>
        <taxon>Pseudomonadaceae</taxon>
        <taxon>Halopseudomonas</taxon>
    </lineage>
</organism>
<dbReference type="Gene3D" id="3.10.290.10">
    <property type="entry name" value="RNA-binding S4 domain"/>
    <property type="match status" value="1"/>
</dbReference>
<dbReference type="CDD" id="cd00165">
    <property type="entry name" value="S4"/>
    <property type="match status" value="1"/>
</dbReference>
<dbReference type="GO" id="GO:0003677">
    <property type="term" value="F:DNA binding"/>
    <property type="evidence" value="ECO:0007669"/>
    <property type="project" value="UniProtKB-KW"/>
</dbReference>
<dbReference type="KEGG" id="ppha:BVH74_07700"/>
<evidence type="ECO:0000313" key="7">
    <source>
        <dbReference type="EMBL" id="AQZ94642.1"/>
    </source>
</evidence>
<dbReference type="Pfam" id="PF01479">
    <property type="entry name" value="S4"/>
    <property type="match status" value="1"/>
</dbReference>
<evidence type="ECO:0000256" key="3">
    <source>
        <dbReference type="ARBA" id="ARBA00023125"/>
    </source>
</evidence>
<dbReference type="InterPro" id="IPR002942">
    <property type="entry name" value="S4_RNA-bd"/>
</dbReference>
<dbReference type="SUPFAM" id="SSF55174">
    <property type="entry name" value="Alpha-L RNA-binding motif"/>
    <property type="match status" value="1"/>
</dbReference>
<feature type="region of interest" description="Disordered" evidence="5">
    <location>
        <begin position="103"/>
        <end position="138"/>
    </location>
</feature>
<accession>A0A1V0B3Y3</accession>
<dbReference type="InterPro" id="IPR025708">
    <property type="entry name" value="HSP15"/>
</dbReference>
<dbReference type="PIRSF" id="PIRSF016821">
    <property type="entry name" value="HSP15"/>
    <property type="match status" value="1"/>
</dbReference>
<keyword evidence="2 4" id="KW-0694">RNA-binding</keyword>
<gene>
    <name evidence="7" type="ORF">BVH74_07700</name>
</gene>
<evidence type="ECO:0000256" key="4">
    <source>
        <dbReference type="PIRNR" id="PIRNR016821"/>
    </source>
</evidence>
<dbReference type="InterPro" id="IPR036986">
    <property type="entry name" value="S4_RNA-bd_sf"/>
</dbReference>
<dbReference type="Proteomes" id="UP000243488">
    <property type="component" value="Chromosome"/>
</dbReference>
<evidence type="ECO:0000256" key="2">
    <source>
        <dbReference type="ARBA" id="ARBA00022884"/>
    </source>
</evidence>
<dbReference type="GO" id="GO:0003727">
    <property type="term" value="F:single-stranded RNA binding"/>
    <property type="evidence" value="ECO:0007669"/>
    <property type="project" value="InterPro"/>
</dbReference>
<comment type="similarity">
    <text evidence="1 4">Belongs to the HSP15 family.</text>
</comment>
<dbReference type="GO" id="GO:0043023">
    <property type="term" value="F:ribosomal large subunit binding"/>
    <property type="evidence" value="ECO:0007669"/>
    <property type="project" value="InterPro"/>
</dbReference>
<dbReference type="AlphaFoldDB" id="A0A1V0B3Y3"/>
<evidence type="ECO:0000256" key="1">
    <source>
        <dbReference type="ARBA" id="ARBA00008396"/>
    </source>
</evidence>